<dbReference type="EMBL" id="PEIB01000002">
    <property type="protein sequence ID" value="RXJ74491.1"/>
    <property type="molecule type" value="Genomic_DNA"/>
</dbReference>
<comment type="cofactor">
    <cofactor evidence="8">
        <name>heme b</name>
        <dbReference type="ChEBI" id="CHEBI:60344"/>
    </cofactor>
    <text evidence="8">Binds 1 heme b (iron(II)-protoporphyrin IX) group per subunit.</text>
</comment>
<evidence type="ECO:0000313" key="10">
    <source>
        <dbReference type="EMBL" id="RXJ74491.1"/>
    </source>
</evidence>
<dbReference type="GO" id="GO:0016679">
    <property type="term" value="F:oxidoreductase activity, acting on diphenols and related substances as donors"/>
    <property type="evidence" value="ECO:0007669"/>
    <property type="project" value="TreeGrafter"/>
</dbReference>
<sequence>MRITQGHTVIIRTFLHIIQLGFLAQLVALTLMGGFGADPIEGLTKFTGIAALNSLVFSLLISPMSRYFKLGLLIKVRRPAGIYSFVWATLHVCVYAFLDLALNVSLLISEIIERPFLTVGFVAWLILLALTVTSTKGMQRRLGRKWQSLHNWVYAAMLLVPVHFYWSSKSELIEPSIYIIVALVLLTLRRRNIKNWSKSLLSPLQKLIYNARVKPQ</sequence>
<keyword evidence="8" id="KW-0285">Flavoprotein</keyword>
<evidence type="ECO:0000256" key="2">
    <source>
        <dbReference type="ARBA" id="ARBA00022448"/>
    </source>
</evidence>
<dbReference type="Proteomes" id="UP000290287">
    <property type="component" value="Unassembled WGS sequence"/>
</dbReference>
<feature type="transmembrane region" description="Helical" evidence="8">
    <location>
        <begin position="49"/>
        <end position="68"/>
    </location>
</feature>
<feature type="transmembrane region" description="Helical" evidence="8">
    <location>
        <begin position="80"/>
        <end position="98"/>
    </location>
</feature>
<name>A0A4Q0YZD0_9GAMM</name>
<dbReference type="RefSeq" id="WP_129120961.1">
    <property type="nucleotide sequence ID" value="NZ_PEIB01000002.1"/>
</dbReference>
<comment type="cofactor">
    <cofactor evidence="8">
        <name>FMN</name>
        <dbReference type="ChEBI" id="CHEBI:58210"/>
    </cofactor>
    <text evidence="8">Binds 1 FMN per subunit.</text>
</comment>
<comment type="subcellular location">
    <subcellularLocation>
        <location evidence="8">Cell membrane</location>
        <topology evidence="8">Multi-pass membrane protein</topology>
    </subcellularLocation>
    <subcellularLocation>
        <location evidence="1">Membrane</location>
        <topology evidence="1">Multi-pass membrane protein</topology>
    </subcellularLocation>
</comment>
<evidence type="ECO:0000313" key="11">
    <source>
        <dbReference type="Proteomes" id="UP000290287"/>
    </source>
</evidence>
<keyword evidence="4 8" id="KW-0812">Transmembrane</keyword>
<comment type="function">
    <text evidence="8">Part of the MsrPQ system that repairs oxidized periplasmic proteins containing methionine sulfoxide residues (Met-O), using respiratory chain electrons. Thus protects these proteins from oxidative-stress damage caused by reactive species of oxygen and chlorine generated by the host defense mechanisms. MsrPQ is essential for the maintenance of envelope integrity under bleach stress, rescuing a wide series of structurally unrelated periplasmic proteins from methionine oxidation. MsrQ provides electrons for reduction to the reductase catalytic subunit MsrP, using the quinone pool of the respiratory chain.</text>
</comment>
<feature type="transmembrane region" description="Helical" evidence="8">
    <location>
        <begin position="172"/>
        <end position="188"/>
    </location>
</feature>
<evidence type="ECO:0000256" key="7">
    <source>
        <dbReference type="ARBA" id="ARBA00023136"/>
    </source>
</evidence>
<evidence type="ECO:0000256" key="1">
    <source>
        <dbReference type="ARBA" id="ARBA00004141"/>
    </source>
</evidence>
<comment type="caution">
    <text evidence="10">The sequence shown here is derived from an EMBL/GenBank/DDBJ whole genome shotgun (WGS) entry which is preliminary data.</text>
</comment>
<keyword evidence="8" id="KW-1003">Cell membrane</keyword>
<keyword evidence="5 8" id="KW-1133">Transmembrane helix</keyword>
<organism evidence="10 11">
    <name type="scientific">Veronia nyctiphanis</name>
    <dbReference type="NCBI Taxonomy" id="1278244"/>
    <lineage>
        <taxon>Bacteria</taxon>
        <taxon>Pseudomonadati</taxon>
        <taxon>Pseudomonadota</taxon>
        <taxon>Gammaproteobacteria</taxon>
        <taxon>Vibrionales</taxon>
        <taxon>Vibrionaceae</taxon>
        <taxon>Veronia</taxon>
    </lineage>
</organism>
<evidence type="ECO:0000256" key="3">
    <source>
        <dbReference type="ARBA" id="ARBA00022617"/>
    </source>
</evidence>
<protein>
    <recommendedName>
        <fullName evidence="8">Protein-methionine-sulfoxide reductase heme-binding subunit MsrQ</fullName>
    </recommendedName>
    <alternativeName>
        <fullName evidence="8">Flavocytochrome MsrQ</fullName>
    </alternativeName>
</protein>
<dbReference type="Pfam" id="PF01794">
    <property type="entry name" value="Ferric_reduct"/>
    <property type="match status" value="1"/>
</dbReference>
<feature type="transmembrane region" description="Helical" evidence="8">
    <location>
        <begin position="12"/>
        <end position="37"/>
    </location>
</feature>
<dbReference type="AlphaFoldDB" id="A0A4Q0YZD0"/>
<dbReference type="GO" id="GO:0005886">
    <property type="term" value="C:plasma membrane"/>
    <property type="evidence" value="ECO:0007669"/>
    <property type="project" value="UniProtKB-SubCell"/>
</dbReference>
<dbReference type="InterPro" id="IPR022837">
    <property type="entry name" value="MsrQ-like"/>
</dbReference>
<dbReference type="GO" id="GO:0030091">
    <property type="term" value="P:protein repair"/>
    <property type="evidence" value="ECO:0007669"/>
    <property type="project" value="UniProtKB-UniRule"/>
</dbReference>
<dbReference type="PANTHER" id="PTHR36964">
    <property type="entry name" value="PROTEIN-METHIONINE-SULFOXIDE REDUCTASE HEME-BINDING SUBUNIT MSRQ"/>
    <property type="match status" value="1"/>
</dbReference>
<keyword evidence="8" id="KW-0479">Metal-binding</keyword>
<dbReference type="GO" id="GO:0009055">
    <property type="term" value="F:electron transfer activity"/>
    <property type="evidence" value="ECO:0007669"/>
    <property type="project" value="UniProtKB-UniRule"/>
</dbReference>
<dbReference type="GO" id="GO:0046872">
    <property type="term" value="F:metal ion binding"/>
    <property type="evidence" value="ECO:0007669"/>
    <property type="project" value="UniProtKB-KW"/>
</dbReference>
<keyword evidence="8" id="KW-0288">FMN</keyword>
<evidence type="ECO:0000259" key="9">
    <source>
        <dbReference type="Pfam" id="PF01794"/>
    </source>
</evidence>
<comment type="similarity">
    <text evidence="8">Belongs to the MsrQ family.</text>
</comment>
<dbReference type="HAMAP" id="MF_01207">
    <property type="entry name" value="MsrQ"/>
    <property type="match status" value="1"/>
</dbReference>
<evidence type="ECO:0000256" key="5">
    <source>
        <dbReference type="ARBA" id="ARBA00022989"/>
    </source>
</evidence>
<feature type="domain" description="Ferric oxidoreductase" evidence="9">
    <location>
        <begin position="47"/>
        <end position="159"/>
    </location>
</feature>
<dbReference type="GO" id="GO:0020037">
    <property type="term" value="F:heme binding"/>
    <property type="evidence" value="ECO:0007669"/>
    <property type="project" value="UniProtKB-UniRule"/>
</dbReference>
<proteinExistence type="inferred from homology"/>
<dbReference type="PANTHER" id="PTHR36964:SF1">
    <property type="entry name" value="PROTEIN-METHIONINE-SULFOXIDE REDUCTASE HEME-BINDING SUBUNIT MSRQ"/>
    <property type="match status" value="1"/>
</dbReference>
<accession>A0A4Q0YZD0</accession>
<evidence type="ECO:0000256" key="4">
    <source>
        <dbReference type="ARBA" id="ARBA00022692"/>
    </source>
</evidence>
<keyword evidence="2 8" id="KW-0813">Transport</keyword>
<keyword evidence="3 8" id="KW-0349">Heme</keyword>
<keyword evidence="8" id="KW-0249">Electron transport</keyword>
<evidence type="ECO:0000256" key="6">
    <source>
        <dbReference type="ARBA" id="ARBA00023004"/>
    </source>
</evidence>
<reference evidence="10 11" key="1">
    <citation type="submission" date="2017-10" db="EMBL/GenBank/DDBJ databases">
        <title>Nyctiphanis sp. nov., isolated from the stomach of the euphausiid Nyctiphanes simplex (Hansen, 1911) in the Gulf of California.</title>
        <authorList>
            <person name="Gomez-Gil B."/>
            <person name="Aguilar-Mendez M."/>
            <person name="Lopez-Cortes A."/>
            <person name="Gomez-Gutierrez J."/>
            <person name="Roque A."/>
            <person name="Lang E."/>
            <person name="Gonzalez-Castillo A."/>
        </authorList>
    </citation>
    <scope>NUCLEOTIDE SEQUENCE [LARGE SCALE GENOMIC DNA]</scope>
    <source>
        <strain evidence="10 11">CAIM 600</strain>
    </source>
</reference>
<feature type="transmembrane region" description="Helical" evidence="8">
    <location>
        <begin position="118"/>
        <end position="137"/>
    </location>
</feature>
<keyword evidence="7 8" id="KW-0472">Membrane</keyword>
<gene>
    <name evidence="8" type="primary">msrQ</name>
    <name evidence="10" type="ORF">CS022_02595</name>
</gene>
<keyword evidence="6 8" id="KW-0408">Iron</keyword>
<evidence type="ECO:0000256" key="8">
    <source>
        <dbReference type="HAMAP-Rule" id="MF_01207"/>
    </source>
</evidence>
<dbReference type="InterPro" id="IPR013130">
    <property type="entry name" value="Fe3_Rdtase_TM_dom"/>
</dbReference>
<comment type="subunit">
    <text evidence="8">Heterodimer of a catalytic subunit (MsrP) and a heme-binding subunit (MsrQ).</text>
</comment>
<feature type="transmembrane region" description="Helical" evidence="8">
    <location>
        <begin position="149"/>
        <end position="166"/>
    </location>
</feature>
<dbReference type="NCBIfam" id="NF003831">
    <property type="entry name" value="PRK05419.1-2"/>
    <property type="match status" value="1"/>
</dbReference>
<keyword evidence="11" id="KW-1185">Reference proteome</keyword>
<dbReference type="GO" id="GO:0010181">
    <property type="term" value="F:FMN binding"/>
    <property type="evidence" value="ECO:0007669"/>
    <property type="project" value="UniProtKB-UniRule"/>
</dbReference>
<dbReference type="OrthoDB" id="9788328at2"/>